<dbReference type="Proteomes" id="UP000005239">
    <property type="component" value="Unassembled WGS sequence"/>
</dbReference>
<reference evidence="2" key="1">
    <citation type="journal article" date="2008" name="Nat. Genet.">
        <title>The Pristionchus pacificus genome provides a unique perspective on nematode lifestyle and parasitism.</title>
        <authorList>
            <person name="Dieterich C."/>
            <person name="Clifton S.W."/>
            <person name="Schuster L.N."/>
            <person name="Chinwalla A."/>
            <person name="Delehaunty K."/>
            <person name="Dinkelacker I."/>
            <person name="Fulton L."/>
            <person name="Fulton R."/>
            <person name="Godfrey J."/>
            <person name="Minx P."/>
            <person name="Mitreva M."/>
            <person name="Roeseler W."/>
            <person name="Tian H."/>
            <person name="Witte H."/>
            <person name="Yang S.P."/>
            <person name="Wilson R.K."/>
            <person name="Sommer R.J."/>
        </authorList>
    </citation>
    <scope>NUCLEOTIDE SEQUENCE [LARGE SCALE GENOMIC DNA]</scope>
    <source>
        <strain evidence="2">PS312</strain>
    </source>
</reference>
<accession>A0A2A6B843</accession>
<protein>
    <submittedName>
        <fullName evidence="1">Uncharacterized protein</fullName>
    </submittedName>
</protein>
<dbReference type="EnsemblMetazoa" id="PPA35425.1">
    <property type="protein sequence ID" value="PPA35425.1"/>
    <property type="gene ID" value="WBGene00273794"/>
</dbReference>
<dbReference type="AlphaFoldDB" id="A0A2A6B843"/>
<name>A0A2A6B843_PRIPA</name>
<evidence type="ECO:0000313" key="1">
    <source>
        <dbReference type="EnsemblMetazoa" id="PPA35425.1"/>
    </source>
</evidence>
<organism evidence="1 2">
    <name type="scientific">Pristionchus pacificus</name>
    <name type="common">Parasitic nematode worm</name>
    <dbReference type="NCBI Taxonomy" id="54126"/>
    <lineage>
        <taxon>Eukaryota</taxon>
        <taxon>Metazoa</taxon>
        <taxon>Ecdysozoa</taxon>
        <taxon>Nematoda</taxon>
        <taxon>Chromadorea</taxon>
        <taxon>Rhabditida</taxon>
        <taxon>Rhabditina</taxon>
        <taxon>Diplogasteromorpha</taxon>
        <taxon>Diplogasteroidea</taxon>
        <taxon>Neodiplogasteridae</taxon>
        <taxon>Pristionchus</taxon>
    </lineage>
</organism>
<evidence type="ECO:0000313" key="2">
    <source>
        <dbReference type="Proteomes" id="UP000005239"/>
    </source>
</evidence>
<sequence>MKMLEFQRICRPVYGNDYRNIHLLSYDNKAFSAQISNIRGCAQKVQMQLHSTLSEDGTLESEESHLFREDRVLLELCEKWTIDSEKSCE</sequence>
<keyword evidence="2" id="KW-1185">Reference proteome</keyword>
<accession>A0A8R1URP9</accession>
<reference evidence="1" key="2">
    <citation type="submission" date="2022-06" db="UniProtKB">
        <authorList>
            <consortium name="EnsemblMetazoa"/>
        </authorList>
    </citation>
    <scope>IDENTIFICATION</scope>
    <source>
        <strain evidence="1">PS312</strain>
    </source>
</reference>
<proteinExistence type="predicted"/>
<gene>
    <name evidence="1" type="primary">WBGene00273794</name>
</gene>